<dbReference type="RefSeq" id="WP_004938607.1">
    <property type="nucleotide sequence ID" value="NZ_BBNM01000001.1"/>
</dbReference>
<dbReference type="EMBL" id="CP016896">
    <property type="protein sequence ID" value="APV35104.1"/>
    <property type="molecule type" value="Genomic_DNA"/>
</dbReference>
<sequence>MLISKQNILKLKSEFKIERIYNAVVILIISAILFFGFQSLHKPIKTQYYRHIVALSQQANNPKTQIMAKRILQQSEIDLGDYLKLMHAYQFEKSQARYYPAISLDDPQ</sequence>
<dbReference type="KEGG" id="asol:BEN76_03350"/>
<evidence type="ECO:0000313" key="3">
    <source>
        <dbReference type="Proteomes" id="UP000185674"/>
    </source>
</evidence>
<reference evidence="2 3" key="1">
    <citation type="submission" date="2016-08" db="EMBL/GenBank/DDBJ databases">
        <title>Complete genome sequence of Acinetobacter baylyi strain GFJ2.</title>
        <authorList>
            <person name="Tabata M."/>
            <person name="Kuboki S."/>
            <person name="Gibu N."/>
            <person name="Kinouchi Y."/>
            <person name="Vangnai A."/>
            <person name="Kasai D."/>
            <person name="Fukuda M."/>
        </authorList>
    </citation>
    <scope>NUCLEOTIDE SEQUENCE [LARGE SCALE GENOMIC DNA]</scope>
    <source>
        <strain evidence="2 3">GFJ2</strain>
    </source>
</reference>
<keyword evidence="1" id="KW-0812">Transmembrane</keyword>
<gene>
    <name evidence="2" type="ORF">BEN76_03350</name>
</gene>
<proteinExistence type="predicted"/>
<keyword evidence="1" id="KW-0472">Membrane</keyword>
<dbReference type="STRING" id="487316.BEN76_03350"/>
<feature type="transmembrane region" description="Helical" evidence="1">
    <location>
        <begin position="20"/>
        <end position="40"/>
    </location>
</feature>
<dbReference type="AlphaFoldDB" id="A0A1P8EFY4"/>
<evidence type="ECO:0000313" key="2">
    <source>
        <dbReference type="EMBL" id="APV35104.1"/>
    </source>
</evidence>
<dbReference type="eggNOG" id="ENOG5031RXM">
    <property type="taxonomic scope" value="Bacteria"/>
</dbReference>
<keyword evidence="1" id="KW-1133">Transmembrane helix</keyword>
<accession>A0A1P8EFY4</accession>
<organism evidence="2 3">
    <name type="scientific">Acinetobacter soli</name>
    <dbReference type="NCBI Taxonomy" id="487316"/>
    <lineage>
        <taxon>Bacteria</taxon>
        <taxon>Pseudomonadati</taxon>
        <taxon>Pseudomonadota</taxon>
        <taxon>Gammaproteobacteria</taxon>
        <taxon>Moraxellales</taxon>
        <taxon>Moraxellaceae</taxon>
        <taxon>Acinetobacter</taxon>
    </lineage>
</organism>
<protein>
    <submittedName>
        <fullName evidence="2">Uncharacterized protein</fullName>
    </submittedName>
</protein>
<dbReference type="Proteomes" id="UP000185674">
    <property type="component" value="Chromosome"/>
</dbReference>
<evidence type="ECO:0000256" key="1">
    <source>
        <dbReference type="SAM" id="Phobius"/>
    </source>
</evidence>
<name>A0A1P8EFY4_9GAMM</name>